<dbReference type="KEGG" id="pti:PHATRDRAFT_21350"/>
<sequence>MASVVWRRPCTRLLSTVQYTLSASRVYRRSAVYLSVSTIQLSVRSFSDKHDLESPKKRLHYEIPQRVRQKVVSASDAVALVRDGDTVSCSGFVAQGVAEAVLKALGERYDRTGHPNNLTLLFGGGPGDWDSRGLNHLGKYSEDSSKPHMLRRTIGSHYGQTPKVAHMALQNMVEAWTLPLGSVSRMIRAQATHSPGHITEVGIGTYIDPDISGGATNETALESPLHSKLVQKLDIDGRPNLMYKALPIHVAIIRGTTGDCRGNISIEEESVICDQKILAAAAKNSGGIVIAQVKRLAADGTIPCRSVAIPGPLVDAVVVVDEKDHDSLHPMSYVERNNPSLTGQIKTPQDEVQKMPLDVRKLIARRAFFKLSPDQIVNLGIGLPEGIASVAAEEDMLQYITLSTEVGVFGGLPASGHNFGPAYNATAMVEMNQMFDFYDGGGLDICFLGAAQIGKNGDVNVSRMSKDRLTGPGGFIDITQSTRRIGFVMAFTAKGLEVDIPGDGKLGIKQEGRVKKLVSSVFEKTFSGDEAVRRGQEVTYITERAVFRRTGKFDVQN</sequence>
<reference evidence="6" key="2">
    <citation type="submission" date="2008-08" db="EMBL/GenBank/DDBJ databases">
        <authorList>
            <consortium name="Diatom Consortium"/>
            <person name="Grigoriev I."/>
            <person name="Grimwood J."/>
            <person name="Kuo A."/>
            <person name="Otillar R.P."/>
            <person name="Salamov A."/>
            <person name="Detter J.C."/>
            <person name="Lindquist E."/>
            <person name="Shapiro H."/>
            <person name="Lucas S."/>
            <person name="Glavina del Rio T."/>
            <person name="Pitluck S."/>
            <person name="Rokhsar D."/>
            <person name="Bowler C."/>
        </authorList>
    </citation>
    <scope>GENOME REANNOTATION</scope>
    <source>
        <strain evidence="6">CCAP 1055/1</strain>
    </source>
</reference>
<organism evidence="5 6">
    <name type="scientific">Phaeodactylum tricornutum (strain CCAP 1055/1)</name>
    <dbReference type="NCBI Taxonomy" id="556484"/>
    <lineage>
        <taxon>Eukaryota</taxon>
        <taxon>Sar</taxon>
        <taxon>Stramenopiles</taxon>
        <taxon>Ochrophyta</taxon>
        <taxon>Bacillariophyta</taxon>
        <taxon>Bacillariophyceae</taxon>
        <taxon>Bacillariophycidae</taxon>
        <taxon>Naviculales</taxon>
        <taxon>Phaeodactylaceae</taxon>
        <taxon>Phaeodactylum</taxon>
    </lineage>
</organism>
<dbReference type="OrthoDB" id="48317at2759"/>
<name>B7G2E2_PHATC</name>
<dbReference type="RefSeq" id="XP_002181363.1">
    <property type="nucleotide sequence ID" value="XM_002181327.1"/>
</dbReference>
<evidence type="ECO:0000256" key="4">
    <source>
        <dbReference type="PIRSR" id="PIRSR000858-1"/>
    </source>
</evidence>
<dbReference type="UniPathway" id="UPA00929">
    <property type="reaction ID" value="UER00894"/>
</dbReference>
<proteinExistence type="inferred from homology"/>
<evidence type="ECO:0000313" key="5">
    <source>
        <dbReference type="EMBL" id="EEC47286.1"/>
    </source>
</evidence>
<dbReference type="InterPro" id="IPR004165">
    <property type="entry name" value="CoA_trans_fam_I"/>
</dbReference>
<evidence type="ECO:0000256" key="3">
    <source>
        <dbReference type="PIRNR" id="PIRNR000858"/>
    </source>
</evidence>
<dbReference type="GO" id="GO:0008260">
    <property type="term" value="F:succinyl-CoA:3-oxo-acid CoA-transferase activity"/>
    <property type="evidence" value="ECO:0007669"/>
    <property type="project" value="UniProtKB-EC"/>
</dbReference>
<dbReference type="PIRSF" id="PIRSF000858">
    <property type="entry name" value="SCOT-t"/>
    <property type="match status" value="1"/>
</dbReference>
<feature type="active site" description="5-glutamyl coenzyme A thioester intermediate" evidence="4">
    <location>
        <position position="405"/>
    </location>
</feature>
<dbReference type="Pfam" id="PF01144">
    <property type="entry name" value="CoA_trans"/>
    <property type="match status" value="1"/>
</dbReference>
<dbReference type="EMBL" id="CM000614">
    <property type="protein sequence ID" value="EEC47286.1"/>
    <property type="molecule type" value="Genomic_DNA"/>
</dbReference>
<dbReference type="EC" id="2.8.3.5" evidence="3"/>
<comment type="pathway">
    <text evidence="3">Ketone metabolism; succinyl-CoA degradation; acetoacetyl-CoA from succinyl-CoA: step 1/1.</text>
</comment>
<dbReference type="InterPro" id="IPR037171">
    <property type="entry name" value="NagB/RpiA_transferase-like"/>
</dbReference>
<keyword evidence="3" id="KW-0496">Mitochondrion</keyword>
<comment type="similarity">
    <text evidence="1 3">Belongs to the 3-oxoacid CoA-transferase family.</text>
</comment>
<keyword evidence="6" id="KW-1185">Reference proteome</keyword>
<accession>B7G2E2</accession>
<protein>
    <recommendedName>
        <fullName evidence="3">Succinyl-CoA:3-ketoacid-coenzyme A transferase</fullName>
        <ecNumber evidence="3">2.8.3.5</ecNumber>
    </recommendedName>
</protein>
<dbReference type="OMA" id="YQFTTEH"/>
<gene>
    <name evidence="5" type="ORF">PHATRDRAFT_21350</name>
</gene>
<reference evidence="5 6" key="1">
    <citation type="journal article" date="2008" name="Nature">
        <title>The Phaeodactylum genome reveals the evolutionary history of diatom genomes.</title>
        <authorList>
            <person name="Bowler C."/>
            <person name="Allen A.E."/>
            <person name="Badger J.H."/>
            <person name="Grimwood J."/>
            <person name="Jabbari K."/>
            <person name="Kuo A."/>
            <person name="Maheswari U."/>
            <person name="Martens C."/>
            <person name="Maumus F."/>
            <person name="Otillar R.P."/>
            <person name="Rayko E."/>
            <person name="Salamov A."/>
            <person name="Vandepoele K."/>
            <person name="Beszteri B."/>
            <person name="Gruber A."/>
            <person name="Heijde M."/>
            <person name="Katinka M."/>
            <person name="Mock T."/>
            <person name="Valentin K."/>
            <person name="Verret F."/>
            <person name="Berges J.A."/>
            <person name="Brownlee C."/>
            <person name="Cadoret J.P."/>
            <person name="Chiovitti A."/>
            <person name="Choi C.J."/>
            <person name="Coesel S."/>
            <person name="De Martino A."/>
            <person name="Detter J.C."/>
            <person name="Durkin C."/>
            <person name="Falciatore A."/>
            <person name="Fournet J."/>
            <person name="Haruta M."/>
            <person name="Huysman M.J."/>
            <person name="Jenkins B.D."/>
            <person name="Jiroutova K."/>
            <person name="Jorgensen R.E."/>
            <person name="Joubert Y."/>
            <person name="Kaplan A."/>
            <person name="Kroger N."/>
            <person name="Kroth P.G."/>
            <person name="La Roche J."/>
            <person name="Lindquist E."/>
            <person name="Lommer M."/>
            <person name="Martin-Jezequel V."/>
            <person name="Lopez P.J."/>
            <person name="Lucas S."/>
            <person name="Mangogna M."/>
            <person name="McGinnis K."/>
            <person name="Medlin L.K."/>
            <person name="Montsant A."/>
            <person name="Oudot-Le Secq M.P."/>
            <person name="Napoli C."/>
            <person name="Obornik M."/>
            <person name="Parker M.S."/>
            <person name="Petit J.L."/>
            <person name="Porcel B.M."/>
            <person name="Poulsen N."/>
            <person name="Robison M."/>
            <person name="Rychlewski L."/>
            <person name="Rynearson T.A."/>
            <person name="Schmutz J."/>
            <person name="Shapiro H."/>
            <person name="Siaut M."/>
            <person name="Stanley M."/>
            <person name="Sussman M.R."/>
            <person name="Taylor A.R."/>
            <person name="Vardi A."/>
            <person name="von Dassow P."/>
            <person name="Vyverman W."/>
            <person name="Willis A."/>
            <person name="Wyrwicz L.S."/>
            <person name="Rokhsar D.S."/>
            <person name="Weissenbach J."/>
            <person name="Armbrust E.V."/>
            <person name="Green B.R."/>
            <person name="Van de Peer Y."/>
            <person name="Grigoriev I.V."/>
        </authorList>
    </citation>
    <scope>NUCLEOTIDE SEQUENCE [LARGE SCALE GENOMIC DNA]</scope>
    <source>
        <strain evidence="5 6">CCAP 1055/1</strain>
    </source>
</reference>
<evidence type="ECO:0000256" key="2">
    <source>
        <dbReference type="ARBA" id="ARBA00022679"/>
    </source>
</evidence>
<dbReference type="eggNOG" id="KOG3822">
    <property type="taxonomic scope" value="Eukaryota"/>
</dbReference>
<dbReference type="Gene3D" id="3.40.1080.10">
    <property type="entry name" value="Glutaconate Coenzyme A-transferase"/>
    <property type="match status" value="2"/>
</dbReference>
<dbReference type="AlphaFoldDB" id="B7G2E2"/>
<dbReference type="STRING" id="556484.B7G2E2"/>
<keyword evidence="2 3" id="KW-0808">Transferase</keyword>
<dbReference type="GeneID" id="7202164"/>
<dbReference type="GO" id="GO:0046952">
    <property type="term" value="P:ketone body catabolic process"/>
    <property type="evidence" value="ECO:0007669"/>
    <property type="project" value="InterPro"/>
</dbReference>
<evidence type="ECO:0000256" key="1">
    <source>
        <dbReference type="ARBA" id="ARBA00007154"/>
    </source>
</evidence>
<dbReference type="InterPro" id="IPR014388">
    <property type="entry name" value="3-oxoacid_CoA-transferase"/>
</dbReference>
<dbReference type="SMART" id="SM00882">
    <property type="entry name" value="CoA_trans"/>
    <property type="match status" value="1"/>
</dbReference>
<dbReference type="Proteomes" id="UP000000759">
    <property type="component" value="Chromosome 12"/>
</dbReference>
<dbReference type="PANTHER" id="PTHR43293">
    <property type="entry name" value="ACETATE COA-TRANSFERASE YDIF"/>
    <property type="match status" value="1"/>
</dbReference>
<comment type="function">
    <text evidence="3">Key enzyme for ketone body catabolism. Transfers the CoA moiety from succinate to acetoacetate. Formation of the enzyme-CoA intermediate proceeds via an unstable anhydride species formed between the carboxylate groups of the enzyme and substrate.</text>
</comment>
<evidence type="ECO:0000313" key="6">
    <source>
        <dbReference type="Proteomes" id="UP000000759"/>
    </source>
</evidence>
<comment type="catalytic activity">
    <reaction evidence="3">
        <text>a 3-oxo acid + succinyl-CoA = a 3-oxoacyl-CoA + succinate</text>
        <dbReference type="Rhea" id="RHEA:24564"/>
        <dbReference type="ChEBI" id="CHEBI:30031"/>
        <dbReference type="ChEBI" id="CHEBI:35973"/>
        <dbReference type="ChEBI" id="CHEBI:57292"/>
        <dbReference type="ChEBI" id="CHEBI:90726"/>
        <dbReference type="EC" id="2.8.3.5"/>
    </reaction>
</comment>
<dbReference type="InParanoid" id="B7G2E2"/>
<dbReference type="PaxDb" id="2850-Phatr21350"/>
<dbReference type="PANTHER" id="PTHR43293:SF1">
    <property type="entry name" value="ACETATE COA-TRANSFERASE YDIF"/>
    <property type="match status" value="1"/>
</dbReference>
<dbReference type="HOGENOM" id="CLU_026774_4_0_1"/>
<dbReference type="SUPFAM" id="SSF100950">
    <property type="entry name" value="NagB/RpiA/CoA transferase-like"/>
    <property type="match status" value="2"/>
</dbReference>